<keyword evidence="5 12" id="KW-0999">Mitochondrion inner membrane</keyword>
<comment type="function">
    <text evidence="10">Essential component of the TIM23 complex, a complex that mediates the translocation of transit peptide-containing proteins across the mitochondrial inner membrane. Required to keep the TOM and the TIM23 complexes in close contact. At some point, it is released from the TOM23 complex to allow protein translocation into the mitochondrial matrix.</text>
</comment>
<reference evidence="16" key="2">
    <citation type="journal article" date="2021" name="Mol. Plant Pathol.">
        <title>A 20-kb lineage-specific genomic region tames virulence in pathogenic amphidiploid Verticillium longisporum.</title>
        <authorList>
            <person name="Harting R."/>
            <person name="Starke J."/>
            <person name="Kusch H."/>
            <person name="Poggeler S."/>
            <person name="Maurus I."/>
            <person name="Schluter R."/>
            <person name="Landesfeind M."/>
            <person name="Bulla I."/>
            <person name="Nowrousian M."/>
            <person name="de Jonge R."/>
            <person name="Stahlhut G."/>
            <person name="Hoff K.J."/>
            <person name="Asshauer K.P."/>
            <person name="Thurmer A."/>
            <person name="Stanke M."/>
            <person name="Daniel R."/>
            <person name="Morgenstern B."/>
            <person name="Thomma B.P.H.J."/>
            <person name="Kronstad J.W."/>
            <person name="Braus-Stromeyer S.A."/>
            <person name="Braus G.H."/>
        </authorList>
    </citation>
    <scope>NUCLEOTIDE SEQUENCE</scope>
    <source>
        <strain evidence="16">Vl32</strain>
    </source>
</reference>
<keyword evidence="12" id="KW-0813">Transport</keyword>
<evidence type="ECO:0000313" key="18">
    <source>
        <dbReference type="Proteomes" id="UP000045706"/>
    </source>
</evidence>
<evidence type="ECO:0000256" key="10">
    <source>
        <dbReference type="ARBA" id="ARBA00060204"/>
    </source>
</evidence>
<sequence>MKIPTSALATRTPTTISHAPQLQPFLLQRHYATQTGLGTTPQEPKRRRVTPFNDDGHVPWSKLSAAEKAGRATQQSFNFGMIIAGLVLTGGVGYVLYTDVFSPNSKTVYFNLATDRIKKDPRCLELLGDAKKIMAHGEETMNKWRRSRPLASSEHKDAKGNDHFQMKFYVEGPLNTGHVHIHMIRPAGQSSYDYKYLYLDVRGHQRIYLENADTDPNNPNKSKVKFLGINWG</sequence>
<keyword evidence="9 12" id="KW-0472">Membrane</keyword>
<evidence type="ECO:0000256" key="9">
    <source>
        <dbReference type="ARBA" id="ARBA00023136"/>
    </source>
</evidence>
<keyword evidence="17" id="KW-1185">Reference proteome</keyword>
<keyword evidence="8 12" id="KW-0496">Mitochondrion</keyword>
<evidence type="ECO:0000256" key="4">
    <source>
        <dbReference type="ARBA" id="ARBA00022692"/>
    </source>
</evidence>
<dbReference type="Proteomes" id="UP000045706">
    <property type="component" value="Unassembled WGS sequence"/>
</dbReference>
<dbReference type="EMBL" id="JAEMWZ010000321">
    <property type="protein sequence ID" value="KAG7125069.1"/>
    <property type="molecule type" value="Genomic_DNA"/>
</dbReference>
<dbReference type="PANTHER" id="PTHR13032:SF6">
    <property type="entry name" value="MITOCHONDRIAL IMPORT INNER MEMBRANE TRANSLOCASE SUBUNIT TIM21"/>
    <property type="match status" value="1"/>
</dbReference>
<keyword evidence="12" id="KW-0653">Protein transport</keyword>
<evidence type="ECO:0000313" key="17">
    <source>
        <dbReference type="Proteomes" id="UP000044602"/>
    </source>
</evidence>
<evidence type="ECO:0000256" key="2">
    <source>
        <dbReference type="ARBA" id="ARBA00010867"/>
    </source>
</evidence>
<dbReference type="FunFam" id="3.10.450.320:FF:000002">
    <property type="entry name" value="Mitochondrial import inner membrane translocase subunit tim21"/>
    <property type="match status" value="1"/>
</dbReference>
<evidence type="ECO:0000256" key="11">
    <source>
        <dbReference type="ARBA" id="ARBA00063758"/>
    </source>
</evidence>
<keyword evidence="7 12" id="KW-1133">Transmembrane helix</keyword>
<dbReference type="AlphaFoldDB" id="A0A0G4KG41"/>
<comment type="similarity">
    <text evidence="2 12">Belongs to the TIM21 family.</text>
</comment>
<evidence type="ECO:0000256" key="6">
    <source>
        <dbReference type="ARBA" id="ARBA00022946"/>
    </source>
</evidence>
<keyword evidence="4 12" id="KW-0812">Transmembrane</keyword>
<evidence type="ECO:0000256" key="7">
    <source>
        <dbReference type="ARBA" id="ARBA00022989"/>
    </source>
</evidence>
<evidence type="ECO:0000256" key="8">
    <source>
        <dbReference type="ARBA" id="ARBA00023128"/>
    </source>
</evidence>
<evidence type="ECO:0000256" key="1">
    <source>
        <dbReference type="ARBA" id="ARBA00004434"/>
    </source>
</evidence>
<dbReference type="InterPro" id="IPR013261">
    <property type="entry name" value="Tim21"/>
</dbReference>
<dbReference type="OrthoDB" id="436405at2759"/>
<dbReference type="Pfam" id="PF08294">
    <property type="entry name" value="TIM21"/>
    <property type="match status" value="1"/>
</dbReference>
<dbReference type="GO" id="GO:0005744">
    <property type="term" value="C:TIM23 mitochondrial import inner membrane translocase complex"/>
    <property type="evidence" value="ECO:0007669"/>
    <property type="project" value="UniProtKB-UniRule"/>
</dbReference>
<keyword evidence="12" id="KW-0811">Translocation</keyword>
<evidence type="ECO:0000256" key="3">
    <source>
        <dbReference type="ARBA" id="ARBA00020726"/>
    </source>
</evidence>
<feature type="transmembrane region" description="Helical" evidence="12">
    <location>
        <begin position="77"/>
        <end position="97"/>
    </location>
</feature>
<evidence type="ECO:0000256" key="13">
    <source>
        <dbReference type="SAM" id="MobiDB-lite"/>
    </source>
</evidence>
<proteinExistence type="inferred from homology"/>
<dbReference type="GO" id="GO:0030150">
    <property type="term" value="P:protein import into mitochondrial matrix"/>
    <property type="evidence" value="ECO:0007669"/>
    <property type="project" value="UniProtKB-UniRule"/>
</dbReference>
<reference evidence="17 18" key="1">
    <citation type="submission" date="2015-05" db="EMBL/GenBank/DDBJ databases">
        <authorList>
            <person name="Fogelqvist Johan"/>
        </authorList>
    </citation>
    <scope>NUCLEOTIDE SEQUENCE [LARGE SCALE GENOMIC DNA]</scope>
    <source>
        <strain evidence="14">VL1</strain>
        <strain evidence="15">VL2</strain>
    </source>
</reference>
<gene>
    <name evidence="14" type="ORF">BN1708_009380</name>
    <name evidence="15" type="ORF">BN1723_009477</name>
    <name evidence="16" type="ORF">HYQ45_013408</name>
</gene>
<dbReference type="Proteomes" id="UP000689129">
    <property type="component" value="Unassembled WGS sequence"/>
</dbReference>
<feature type="region of interest" description="Disordered" evidence="13">
    <location>
        <begin position="36"/>
        <end position="56"/>
    </location>
</feature>
<name>A0A0G4KG41_VERLO</name>
<evidence type="ECO:0000313" key="15">
    <source>
        <dbReference type="EMBL" id="CRK11725.1"/>
    </source>
</evidence>
<evidence type="ECO:0000256" key="12">
    <source>
        <dbReference type="RuleBase" id="RU367142"/>
    </source>
</evidence>
<dbReference type="Proteomes" id="UP000044602">
    <property type="component" value="Unassembled WGS sequence"/>
</dbReference>
<organism evidence="14 17">
    <name type="scientific">Verticillium longisporum</name>
    <name type="common">Verticillium dahliae var. longisporum</name>
    <dbReference type="NCBI Taxonomy" id="100787"/>
    <lineage>
        <taxon>Eukaryota</taxon>
        <taxon>Fungi</taxon>
        <taxon>Dikarya</taxon>
        <taxon>Ascomycota</taxon>
        <taxon>Pezizomycotina</taxon>
        <taxon>Sordariomycetes</taxon>
        <taxon>Hypocreomycetidae</taxon>
        <taxon>Glomerellales</taxon>
        <taxon>Plectosphaerellaceae</taxon>
        <taxon>Verticillium</taxon>
    </lineage>
</organism>
<dbReference type="InterPro" id="IPR038552">
    <property type="entry name" value="Tim21_IMS_sf"/>
</dbReference>
<comment type="subcellular location">
    <subcellularLocation>
        <location evidence="1 12">Mitochondrion inner membrane</location>
        <topology evidence="1 12">Single-pass membrane protein</topology>
    </subcellularLocation>
</comment>
<evidence type="ECO:0000313" key="16">
    <source>
        <dbReference type="EMBL" id="KAG7125069.1"/>
    </source>
</evidence>
<dbReference type="EMBL" id="CVQI01002447">
    <property type="protein sequence ID" value="CRK11725.1"/>
    <property type="molecule type" value="Genomic_DNA"/>
</dbReference>
<evidence type="ECO:0000256" key="5">
    <source>
        <dbReference type="ARBA" id="ARBA00022792"/>
    </source>
</evidence>
<evidence type="ECO:0000313" key="14">
    <source>
        <dbReference type="EMBL" id="CRJ91820.1"/>
    </source>
</evidence>
<protein>
    <recommendedName>
        <fullName evidence="3 12">Mitochondrial import inner membrane translocase subunit Tim21</fullName>
    </recommendedName>
</protein>
<dbReference type="Gene3D" id="3.10.450.320">
    <property type="entry name" value="Mitochondrial import inner membrane translocase subunit Tim21"/>
    <property type="match status" value="1"/>
</dbReference>
<dbReference type="PANTHER" id="PTHR13032">
    <property type="entry name" value="MITOCHONDRIAL IMPORT INNER MEMBRANE TRANSLOCASE SUBUNIT TIM21"/>
    <property type="match status" value="1"/>
</dbReference>
<keyword evidence="6" id="KW-0809">Transit peptide</keyword>
<dbReference type="EMBL" id="CVQH01000891">
    <property type="protein sequence ID" value="CRJ91820.1"/>
    <property type="molecule type" value="Genomic_DNA"/>
</dbReference>
<dbReference type="STRING" id="100787.A0A0G4KG41"/>
<accession>A0A0G4KG41</accession>
<comment type="subunit">
    <text evidence="11">Component of the TIM23 complex, at least composed of TIM23, TIM17, TIM50 and TIM21.</text>
</comment>